<comment type="caution">
    <text evidence="3">The sequence shown here is derived from an EMBL/GenBank/DDBJ whole genome shotgun (WGS) entry which is preliminary data.</text>
</comment>
<reference evidence="3 4" key="1">
    <citation type="submission" date="2024-06" db="EMBL/GenBank/DDBJ databases">
        <title>Sorghum-associated microbial communities from plants grown in Nebraska, USA.</title>
        <authorList>
            <person name="Schachtman D."/>
        </authorList>
    </citation>
    <scope>NUCLEOTIDE SEQUENCE [LARGE SCALE GENOMIC DNA]</scope>
    <source>
        <strain evidence="3 4">1073</strain>
    </source>
</reference>
<dbReference type="Pfam" id="PF14316">
    <property type="entry name" value="DUF4381"/>
    <property type="match status" value="1"/>
</dbReference>
<accession>A0ABV2JT03</accession>
<keyword evidence="1" id="KW-0175">Coiled coil</keyword>
<evidence type="ECO:0000256" key="2">
    <source>
        <dbReference type="SAM" id="Phobius"/>
    </source>
</evidence>
<dbReference type="RefSeq" id="WP_354013384.1">
    <property type="nucleotide sequence ID" value="NZ_JBEPMU010000002.1"/>
</dbReference>
<keyword evidence="2" id="KW-1133">Transmembrane helix</keyword>
<dbReference type="Proteomes" id="UP001549184">
    <property type="component" value="Unassembled WGS sequence"/>
</dbReference>
<proteinExistence type="predicted"/>
<feature type="transmembrane region" description="Helical" evidence="2">
    <location>
        <begin position="31"/>
        <end position="52"/>
    </location>
</feature>
<keyword evidence="2" id="KW-0812">Transmembrane</keyword>
<evidence type="ECO:0008006" key="5">
    <source>
        <dbReference type="Google" id="ProtNLM"/>
    </source>
</evidence>
<evidence type="ECO:0000313" key="4">
    <source>
        <dbReference type="Proteomes" id="UP001549184"/>
    </source>
</evidence>
<organism evidence="3 4">
    <name type="scientific">Dyella japonica</name>
    <dbReference type="NCBI Taxonomy" id="231455"/>
    <lineage>
        <taxon>Bacteria</taxon>
        <taxon>Pseudomonadati</taxon>
        <taxon>Pseudomonadota</taxon>
        <taxon>Gammaproteobacteria</taxon>
        <taxon>Lysobacterales</taxon>
        <taxon>Rhodanobacteraceae</taxon>
        <taxon>Dyella</taxon>
    </lineage>
</organism>
<gene>
    <name evidence="3" type="ORF">ABIC75_001689</name>
</gene>
<evidence type="ECO:0000256" key="1">
    <source>
        <dbReference type="SAM" id="Coils"/>
    </source>
</evidence>
<keyword evidence="4" id="KW-1185">Reference proteome</keyword>
<feature type="coiled-coil region" evidence="1">
    <location>
        <begin position="57"/>
        <end position="88"/>
    </location>
</feature>
<sequence length="166" mass="18338">MLLLPDKPMASIADLKDIPAPPPVSYAPQTAGWWVVAGLITLGLLVYAFFRWRRWRRNRFRREAQAALDAIERAANEAATRKEALAALPALVKRTVLAWAPRQQVAPLSGDAWLRYLDGTYPQGGFVQGPGRQLDALAYGNGDIGKDELAALMALLHRWIDDHVAA</sequence>
<evidence type="ECO:0000313" key="3">
    <source>
        <dbReference type="EMBL" id="MET3651967.1"/>
    </source>
</evidence>
<protein>
    <recommendedName>
        <fullName evidence="5">DUF4381 domain-containing protein</fullName>
    </recommendedName>
</protein>
<dbReference type="EMBL" id="JBEPMU010000002">
    <property type="protein sequence ID" value="MET3651967.1"/>
    <property type="molecule type" value="Genomic_DNA"/>
</dbReference>
<dbReference type="InterPro" id="IPR025489">
    <property type="entry name" value="DUF4381"/>
</dbReference>
<name>A0ABV2JT03_9GAMM</name>
<keyword evidence="2" id="KW-0472">Membrane</keyword>